<keyword evidence="1" id="KW-1133">Transmembrane helix</keyword>
<gene>
    <name evidence="2" type="ORF">A2937_01175</name>
</gene>
<proteinExistence type="predicted"/>
<keyword evidence="1" id="KW-0812">Transmembrane</keyword>
<protein>
    <recommendedName>
        <fullName evidence="4">Type 4 fimbrial biogenesis protein PilX N-terminal domain-containing protein</fullName>
    </recommendedName>
</protein>
<dbReference type="Proteomes" id="UP000177987">
    <property type="component" value="Unassembled WGS sequence"/>
</dbReference>
<evidence type="ECO:0008006" key="4">
    <source>
        <dbReference type="Google" id="ProtNLM"/>
    </source>
</evidence>
<organism evidence="2 3">
    <name type="scientific">Candidatus Yonathbacteria bacterium RIFCSPLOWO2_01_FULL_47_33b</name>
    <dbReference type="NCBI Taxonomy" id="1802727"/>
    <lineage>
        <taxon>Bacteria</taxon>
        <taxon>Candidatus Yonathiibacteriota</taxon>
    </lineage>
</organism>
<evidence type="ECO:0000313" key="2">
    <source>
        <dbReference type="EMBL" id="OHA84333.1"/>
    </source>
</evidence>
<dbReference type="STRING" id="1802727.A2937_01175"/>
<reference evidence="2 3" key="1">
    <citation type="journal article" date="2016" name="Nat. Commun.">
        <title>Thousands of microbial genomes shed light on interconnected biogeochemical processes in an aquifer system.</title>
        <authorList>
            <person name="Anantharaman K."/>
            <person name="Brown C.T."/>
            <person name="Hug L.A."/>
            <person name="Sharon I."/>
            <person name="Castelle C.J."/>
            <person name="Probst A.J."/>
            <person name="Thomas B.C."/>
            <person name="Singh A."/>
            <person name="Wilkins M.J."/>
            <person name="Karaoz U."/>
            <person name="Brodie E.L."/>
            <person name="Williams K.H."/>
            <person name="Hubbard S.S."/>
            <person name="Banfield J.F."/>
        </authorList>
    </citation>
    <scope>NUCLEOTIDE SEQUENCE [LARGE SCALE GENOMIC DNA]</scope>
</reference>
<dbReference type="InterPro" id="IPR012902">
    <property type="entry name" value="N_methyl_site"/>
</dbReference>
<keyword evidence="1" id="KW-0472">Membrane</keyword>
<accession>A0A1G2SGZ1</accession>
<name>A0A1G2SGZ1_9BACT</name>
<evidence type="ECO:0000256" key="1">
    <source>
        <dbReference type="SAM" id="Phobius"/>
    </source>
</evidence>
<sequence>MNSKETSVLFRNYPTKHRGFGILEMVIASAILSVSLLGISSFYQDALRVSRTTTSFVQANYLLEEGVEAVKLMRDKSWSGSIAGLTPGASYRLAYTSGSWATTTTMTLIDGVFDRTFVLENVNRDGNDDITTSGGTLDAGTKKLTVSVAWGGQSGTTTKSITTYIANIFNN</sequence>
<dbReference type="NCBIfam" id="TIGR02532">
    <property type="entry name" value="IV_pilin_GFxxxE"/>
    <property type="match status" value="1"/>
</dbReference>
<dbReference type="Pfam" id="PF07963">
    <property type="entry name" value="N_methyl"/>
    <property type="match status" value="1"/>
</dbReference>
<dbReference type="EMBL" id="MHUW01000001">
    <property type="protein sequence ID" value="OHA84333.1"/>
    <property type="molecule type" value="Genomic_DNA"/>
</dbReference>
<evidence type="ECO:0000313" key="3">
    <source>
        <dbReference type="Proteomes" id="UP000177987"/>
    </source>
</evidence>
<dbReference type="AlphaFoldDB" id="A0A1G2SGZ1"/>
<feature type="transmembrane region" description="Helical" evidence="1">
    <location>
        <begin position="20"/>
        <end position="43"/>
    </location>
</feature>
<comment type="caution">
    <text evidence="2">The sequence shown here is derived from an EMBL/GenBank/DDBJ whole genome shotgun (WGS) entry which is preliminary data.</text>
</comment>